<gene>
    <name evidence="3" type="ordered locus">ABSDF2787</name>
</gene>
<dbReference type="AlphaFoldDB" id="B0VUM4"/>
<proteinExistence type="predicted"/>
<accession>B0VUM4</accession>
<dbReference type="InterPro" id="IPR037026">
    <property type="entry name" value="Vgr_OB-fold_dom_sf"/>
</dbReference>
<dbReference type="Pfam" id="PF04717">
    <property type="entry name" value="Phage_base_V"/>
    <property type="match status" value="1"/>
</dbReference>
<dbReference type="NCBIfam" id="TIGR01644">
    <property type="entry name" value="phage_P2_V"/>
    <property type="match status" value="1"/>
</dbReference>
<protein>
    <submittedName>
        <fullName evidence="3">Phage-related baseplate protein (GPV-like)</fullName>
    </submittedName>
</protein>
<dbReference type="BioCyc" id="ABAU509170:GCL9-2290-MONOMER"/>
<dbReference type="InterPro" id="IPR013046">
    <property type="entry name" value="GpV/Gp45"/>
</dbReference>
<feature type="region of interest" description="Disordered" evidence="1">
    <location>
        <begin position="181"/>
        <end position="203"/>
    </location>
</feature>
<dbReference type="Proteomes" id="UP000001741">
    <property type="component" value="Chromosome"/>
</dbReference>
<evidence type="ECO:0000313" key="3">
    <source>
        <dbReference type="EMBL" id="CAP02086.1"/>
    </source>
</evidence>
<feature type="compositionally biased region" description="Gly residues" evidence="1">
    <location>
        <begin position="191"/>
        <end position="203"/>
    </location>
</feature>
<dbReference type="EMBL" id="CU468230">
    <property type="protein sequence ID" value="CAP02086.1"/>
    <property type="molecule type" value="Genomic_DNA"/>
</dbReference>
<evidence type="ECO:0000259" key="2">
    <source>
        <dbReference type="Pfam" id="PF04717"/>
    </source>
</evidence>
<dbReference type="InterPro" id="IPR044033">
    <property type="entry name" value="GpV-like_apex"/>
</dbReference>
<dbReference type="HOGENOM" id="CLU_088884_2_0_6"/>
<dbReference type="Gene3D" id="6.20.150.10">
    <property type="match status" value="1"/>
</dbReference>
<reference evidence="3 4" key="1">
    <citation type="journal article" date="2008" name="PLoS ONE">
        <title>Comparative analysis of Acinetobacters: three genomes for three lifestyles.</title>
        <authorList>
            <person name="Vallenet D."/>
            <person name="Nordmann P."/>
            <person name="Barbe V."/>
            <person name="Poirel L."/>
            <person name="Mangenot S."/>
            <person name="Bataille E."/>
            <person name="Dossat C."/>
            <person name="Gas S."/>
            <person name="Kreimeyer A."/>
            <person name="Lenoble P."/>
            <person name="Oztas S."/>
            <person name="Poulain J."/>
            <person name="Segurens B."/>
            <person name="Robert C."/>
            <person name="Abergel C."/>
            <person name="Claverie J.M."/>
            <person name="Raoult D."/>
            <person name="Medigue C."/>
            <person name="Weissenbach J."/>
            <person name="Cruveiller S."/>
        </authorList>
    </citation>
    <scope>NUCLEOTIDE SEQUENCE [LARGE SCALE GENOMIC DNA]</scope>
    <source>
        <strain evidence="3 4">SDF</strain>
    </source>
</reference>
<dbReference type="Pfam" id="PF18946">
    <property type="entry name" value="Apex"/>
    <property type="match status" value="1"/>
</dbReference>
<sequence>MLQHDCSMNISEILRRLENMIRFGSIDTVDLNQAFCTVNLGDIKTAPLNWLNLRAGADSTWDPPTSGERCIVFSPSGELAQGIVLFGIYSEENTAPTNAANIKLRKFSDGTVIQYDTNSHVLKATLTGGGKVEITASGGITLNGNTTINGSLTATGVTTVKSSLNASGNITSNADVKAGNISLSGHKHTGVQGGGSTSGGPVP</sequence>
<dbReference type="KEGG" id="abm:ABSDF2787"/>
<dbReference type="Gene3D" id="2.40.50.230">
    <property type="entry name" value="Gp5 N-terminal domain"/>
    <property type="match status" value="1"/>
</dbReference>
<feature type="domain" description="Gp5/Type VI secretion system Vgr protein OB-fold" evidence="2">
    <location>
        <begin position="26"/>
        <end position="89"/>
    </location>
</feature>
<evidence type="ECO:0000313" key="4">
    <source>
        <dbReference type="Proteomes" id="UP000001741"/>
    </source>
</evidence>
<evidence type="ECO:0000256" key="1">
    <source>
        <dbReference type="SAM" id="MobiDB-lite"/>
    </source>
</evidence>
<organism evidence="3 4">
    <name type="scientific">Acinetobacter baumannii (strain SDF)</name>
    <dbReference type="NCBI Taxonomy" id="509170"/>
    <lineage>
        <taxon>Bacteria</taxon>
        <taxon>Pseudomonadati</taxon>
        <taxon>Pseudomonadota</taxon>
        <taxon>Gammaproteobacteria</taxon>
        <taxon>Moraxellales</taxon>
        <taxon>Moraxellaceae</taxon>
        <taxon>Acinetobacter</taxon>
        <taxon>Acinetobacter calcoaceticus/baumannii complex</taxon>
    </lineage>
</organism>
<name>B0VUM4_ACIBS</name>
<dbReference type="InterPro" id="IPR006531">
    <property type="entry name" value="Gp5/Vgr_OB"/>
</dbReference>